<evidence type="ECO:0000256" key="1">
    <source>
        <dbReference type="ARBA" id="ARBA00004123"/>
    </source>
</evidence>
<dbReference type="InterPro" id="IPR051027">
    <property type="entry name" value="bZIP_transcription_factors"/>
</dbReference>
<feature type="domain" description="BZIP" evidence="6">
    <location>
        <begin position="315"/>
        <end position="364"/>
    </location>
</feature>
<evidence type="ECO:0000313" key="8">
    <source>
        <dbReference type="Proteomes" id="UP000243052"/>
    </source>
</evidence>
<dbReference type="RefSeq" id="XP_017986399.1">
    <property type="nucleotide sequence ID" value="XM_018130910.1"/>
</dbReference>
<evidence type="ECO:0000256" key="2">
    <source>
        <dbReference type="ARBA" id="ARBA00023015"/>
    </source>
</evidence>
<dbReference type="Proteomes" id="UP000243052">
    <property type="component" value="Chromosome ii"/>
</dbReference>
<gene>
    <name evidence="7" type="ORF">AW171_hschr21232</name>
</gene>
<dbReference type="EMBL" id="CP014242">
    <property type="protein sequence ID" value="AMD19403.1"/>
    <property type="molecule type" value="Genomic_DNA"/>
</dbReference>
<name>A0A109UXR4_9SACH</name>
<evidence type="ECO:0000256" key="5">
    <source>
        <dbReference type="SAM" id="MobiDB-lite"/>
    </source>
</evidence>
<dbReference type="GO" id="GO:0005634">
    <property type="term" value="C:nucleus"/>
    <property type="evidence" value="ECO:0007669"/>
    <property type="project" value="UniProtKB-SubCell"/>
</dbReference>
<dbReference type="GO" id="GO:0003700">
    <property type="term" value="F:DNA-binding transcription factor activity"/>
    <property type="evidence" value="ECO:0007669"/>
    <property type="project" value="InterPro"/>
</dbReference>
<comment type="subcellular location">
    <subcellularLocation>
        <location evidence="1">Nucleus</location>
    </subcellularLocation>
</comment>
<feature type="compositionally biased region" description="Basic and acidic residues" evidence="5">
    <location>
        <begin position="238"/>
        <end position="262"/>
    </location>
</feature>
<organism evidence="7 8">
    <name type="scientific">Eremothecium sinecaudum</name>
    <dbReference type="NCBI Taxonomy" id="45286"/>
    <lineage>
        <taxon>Eukaryota</taxon>
        <taxon>Fungi</taxon>
        <taxon>Dikarya</taxon>
        <taxon>Ascomycota</taxon>
        <taxon>Saccharomycotina</taxon>
        <taxon>Saccharomycetes</taxon>
        <taxon>Saccharomycetales</taxon>
        <taxon>Saccharomycetaceae</taxon>
        <taxon>Eremothecium</taxon>
    </lineage>
</organism>
<sequence length="434" mass="47160">MESNKVQKQVSSFDLEPNPFEQSFASTKREVGGIGRPVLQQPRQHGQGLLGMGGVSQGVGDQKTLPRYHVQQKPPALHSPPVLTPGGSHRLSAMLLSPQLLQTQMPALSPLIHGGQPATQTTPNFLMGLNNKVVTAKSGLQANESGLRTGLTPGIIEDGQPASLPMPNSGQFTPGLSSILSSIPMETGRTPSAPGLPPYAHTLSTVLEAKGASPNLVSDVGIGSAGTPHSSTKIALELPKERTQSIGHSERKRTLTAEEHTVPDSFDSSSNESGMNSGATSSAHNGTNIGTSSSITSLKKIKKSQEYSEENEERNRKRQEFLERNRLAASKFRKRKKEYIKKIETDLQFYETEYTDLTLFVDRLAGYSSEAKEAGRMDPNLSLFNLLKQSLARQDLPTAMALVSQIEQLMVATKYVQRNGKNPREDSEDKKEDH</sequence>
<dbReference type="AlphaFoldDB" id="A0A109UXR4"/>
<feature type="compositionally biased region" description="Low complexity" evidence="5">
    <location>
        <begin position="285"/>
        <end position="298"/>
    </location>
</feature>
<dbReference type="GeneID" id="28721698"/>
<feature type="region of interest" description="Disordered" evidence="5">
    <location>
        <begin position="1"/>
        <end position="20"/>
    </location>
</feature>
<accession>A0A109UXR4</accession>
<dbReference type="InterPro" id="IPR004827">
    <property type="entry name" value="bZIP"/>
</dbReference>
<dbReference type="InterPro" id="IPR046347">
    <property type="entry name" value="bZIP_sf"/>
</dbReference>
<keyword evidence="3" id="KW-0804">Transcription</keyword>
<dbReference type="OrthoDB" id="295274at2759"/>
<evidence type="ECO:0000259" key="6">
    <source>
        <dbReference type="PROSITE" id="PS50217"/>
    </source>
</evidence>
<evidence type="ECO:0000313" key="7">
    <source>
        <dbReference type="EMBL" id="AMD19403.1"/>
    </source>
</evidence>
<evidence type="ECO:0000256" key="3">
    <source>
        <dbReference type="ARBA" id="ARBA00023163"/>
    </source>
</evidence>
<dbReference type="CDD" id="cd14687">
    <property type="entry name" value="bZIP_ATF2"/>
    <property type="match status" value="1"/>
</dbReference>
<protein>
    <submittedName>
        <fullName evidence="7">HBR502Wp</fullName>
    </submittedName>
</protein>
<dbReference type="InterPro" id="IPR020956">
    <property type="entry name" value="TF_Aft1_OSM"/>
</dbReference>
<dbReference type="STRING" id="45286.A0A109UXR4"/>
<keyword evidence="8" id="KW-1185">Reference proteome</keyword>
<dbReference type="Pfam" id="PF00170">
    <property type="entry name" value="bZIP_1"/>
    <property type="match status" value="1"/>
</dbReference>
<dbReference type="PROSITE" id="PS50217">
    <property type="entry name" value="BZIP"/>
    <property type="match status" value="1"/>
</dbReference>
<evidence type="ECO:0000256" key="4">
    <source>
        <dbReference type="ARBA" id="ARBA00023242"/>
    </source>
</evidence>
<dbReference type="SMART" id="SM00338">
    <property type="entry name" value="BRLZ"/>
    <property type="match status" value="1"/>
</dbReference>
<feature type="region of interest" description="Disordered" evidence="5">
    <location>
        <begin position="220"/>
        <end position="318"/>
    </location>
</feature>
<dbReference type="Pfam" id="PF11785">
    <property type="entry name" value="Aft1_OSA"/>
    <property type="match status" value="1"/>
</dbReference>
<keyword evidence="4" id="KW-0539">Nucleus</keyword>
<dbReference type="PANTHER" id="PTHR19304">
    <property type="entry name" value="CYCLIC-AMP RESPONSE ELEMENT BINDING PROTEIN"/>
    <property type="match status" value="1"/>
</dbReference>
<dbReference type="SUPFAM" id="SSF57959">
    <property type="entry name" value="Leucine zipper domain"/>
    <property type="match status" value="1"/>
</dbReference>
<proteinExistence type="predicted"/>
<feature type="compositionally biased region" description="Polar residues" evidence="5">
    <location>
        <begin position="266"/>
        <end position="284"/>
    </location>
</feature>
<dbReference type="Gene3D" id="1.20.5.170">
    <property type="match status" value="1"/>
</dbReference>
<keyword evidence="2" id="KW-0805">Transcription regulation</keyword>
<reference evidence="7 8" key="1">
    <citation type="submission" date="2016-01" db="EMBL/GenBank/DDBJ databases">
        <title>Genome sequence of the yeast Holleya sinecauda.</title>
        <authorList>
            <person name="Dietrich F.S."/>
        </authorList>
    </citation>
    <scope>NUCLEOTIDE SEQUENCE [LARGE SCALE GENOMIC DNA]</scope>
    <source>
        <strain evidence="7 8">ATCC 58844</strain>
    </source>
</reference>
<feature type="compositionally biased region" description="Polar residues" evidence="5">
    <location>
        <begin position="1"/>
        <end position="12"/>
    </location>
</feature>